<keyword evidence="2" id="KW-1133">Transmembrane helix</keyword>
<dbReference type="EMBL" id="LDXT01000058">
    <property type="protein sequence ID" value="KRT56314.1"/>
    <property type="molecule type" value="Genomic_DNA"/>
</dbReference>
<gene>
    <name evidence="3" type="ORF">Ga0074115_1394</name>
    <name evidence="4" type="ORF">Ga0076813_16551</name>
</gene>
<accession>A0A0T5Z091</accession>
<dbReference type="Proteomes" id="UP000051276">
    <property type="component" value="Unassembled WGS sequence"/>
</dbReference>
<protein>
    <submittedName>
        <fullName evidence="3 4">Tetratricopeptide repeat</fullName>
    </submittedName>
</protein>
<dbReference type="AlphaFoldDB" id="A0A0T5Z091"/>
<evidence type="ECO:0000313" key="6">
    <source>
        <dbReference type="Proteomes" id="UP000051634"/>
    </source>
</evidence>
<feature type="region of interest" description="Disordered" evidence="1">
    <location>
        <begin position="9"/>
        <end position="37"/>
    </location>
</feature>
<reference evidence="5 6" key="1">
    <citation type="submission" date="2015-11" db="EMBL/GenBank/DDBJ databases">
        <title>The genome of Candidatus Endoriftia persephone in Ridgeia piscesae and population structure of the North Eastern Pacific vestimentiferan symbionts.</title>
        <authorList>
            <person name="Perez M."/>
            <person name="Juniper K.S."/>
        </authorList>
    </citation>
    <scope>NUCLEOTIDE SEQUENCE [LARGE SCALE GENOMIC DNA]</scope>
    <source>
        <strain evidence="4">Ind10</strain>
        <strain evidence="3">Ind11</strain>
    </source>
</reference>
<feature type="transmembrane region" description="Helical" evidence="2">
    <location>
        <begin position="51"/>
        <end position="74"/>
    </location>
</feature>
<evidence type="ECO:0000256" key="2">
    <source>
        <dbReference type="SAM" id="Phobius"/>
    </source>
</evidence>
<dbReference type="InterPro" id="IPR011990">
    <property type="entry name" value="TPR-like_helical_dom_sf"/>
</dbReference>
<dbReference type="RefSeq" id="WP_082626960.1">
    <property type="nucleotide sequence ID" value="NZ_KQ557151.1"/>
</dbReference>
<feature type="compositionally biased region" description="Basic and acidic residues" evidence="1">
    <location>
        <begin position="163"/>
        <end position="175"/>
    </location>
</feature>
<evidence type="ECO:0000313" key="4">
    <source>
        <dbReference type="EMBL" id="KRT60066.1"/>
    </source>
</evidence>
<comment type="caution">
    <text evidence="3">The sequence shown here is derived from an EMBL/GenBank/DDBJ whole genome shotgun (WGS) entry which is preliminary data.</text>
</comment>
<dbReference type="STRING" id="54398.Ga0074115_1394"/>
<dbReference type="Pfam" id="PF14559">
    <property type="entry name" value="TPR_19"/>
    <property type="match status" value="1"/>
</dbReference>
<keyword evidence="6" id="KW-1185">Reference proteome</keyword>
<sequence length="299" mass="32993">MSLIHQALQGIPDDGQGLSLDPPPASTAEPPKLKRKAQRLTIGRSGRGSPLLWVMFVVLFLVGGSLSLLTSTLLTNHPNSRNPVVTSADLIERKPTVPFDAASEPANSRARALIAQANRQQNTLAEAPNLEPQAGQSGSAGMDLLNAIPAEEEKQQQPTYTPSDREADVQREIRRNGKITQRINAIRSAIASGNEANFNRNLGRLWKLLGRSHPYVTNLEAYWALRQGDHEEAEHLLHKVLKKSPDNLEAGANLVVLRWNRGDQVGAYQLLQRLQQSHPGDLRLEKLATTLKARWKQPL</sequence>
<dbReference type="Gene3D" id="1.25.40.10">
    <property type="entry name" value="Tetratricopeptide repeat domain"/>
    <property type="match status" value="1"/>
</dbReference>
<proteinExistence type="predicted"/>
<organism evidence="3 6">
    <name type="scientific">endosymbiont of Ridgeia piscesae</name>
    <dbReference type="NCBI Taxonomy" id="54398"/>
    <lineage>
        <taxon>Bacteria</taxon>
        <taxon>Pseudomonadati</taxon>
        <taxon>Pseudomonadota</taxon>
        <taxon>Gammaproteobacteria</taxon>
        <taxon>sulfur-oxidizing symbionts</taxon>
    </lineage>
</organism>
<keyword evidence="2" id="KW-0472">Membrane</keyword>
<dbReference type="EMBL" id="LMXI01000039">
    <property type="protein sequence ID" value="KRT60066.1"/>
    <property type="molecule type" value="Genomic_DNA"/>
</dbReference>
<evidence type="ECO:0000256" key="1">
    <source>
        <dbReference type="SAM" id="MobiDB-lite"/>
    </source>
</evidence>
<keyword evidence="2" id="KW-0812">Transmembrane</keyword>
<name>A0A0T5Z091_9GAMM</name>
<dbReference type="Proteomes" id="UP000051634">
    <property type="component" value="Unassembled WGS sequence"/>
</dbReference>
<evidence type="ECO:0000313" key="3">
    <source>
        <dbReference type="EMBL" id="KRT56314.1"/>
    </source>
</evidence>
<evidence type="ECO:0000313" key="5">
    <source>
        <dbReference type="Proteomes" id="UP000051276"/>
    </source>
</evidence>
<feature type="region of interest" description="Disordered" evidence="1">
    <location>
        <begin position="151"/>
        <end position="175"/>
    </location>
</feature>
<dbReference type="SUPFAM" id="SSF48452">
    <property type="entry name" value="TPR-like"/>
    <property type="match status" value="1"/>
</dbReference>